<evidence type="ECO:0000256" key="1">
    <source>
        <dbReference type="ARBA" id="ARBA00010876"/>
    </source>
</evidence>
<dbReference type="CDD" id="cd00165">
    <property type="entry name" value="S4"/>
    <property type="match status" value="1"/>
</dbReference>
<dbReference type="AlphaFoldDB" id="W8JZF4"/>
<gene>
    <name evidence="5" type="ORF">M832_01980</name>
</gene>
<dbReference type="PANTHER" id="PTHR21600:SF44">
    <property type="entry name" value="RIBOSOMAL LARGE SUBUNIT PSEUDOURIDINE SYNTHASE D"/>
    <property type="match status" value="1"/>
</dbReference>
<dbReference type="InterPro" id="IPR006145">
    <property type="entry name" value="PsdUridine_synth_RsuA/RluA"/>
</dbReference>
<comment type="similarity">
    <text evidence="1">Belongs to the pseudouridine synthase RluA family.</text>
</comment>
<evidence type="ECO:0000313" key="6">
    <source>
        <dbReference type="Proteomes" id="UP000019433"/>
    </source>
</evidence>
<feature type="domain" description="Pseudouridine synthase RsuA/RluA-like" evidence="4">
    <location>
        <begin position="82"/>
        <end position="212"/>
    </location>
</feature>
<evidence type="ECO:0000313" key="5">
    <source>
        <dbReference type="EMBL" id="AHK63067.1"/>
    </source>
</evidence>
<proteinExistence type="inferred from homology"/>
<organism evidence="5 6">
    <name type="scientific">Chlamydia avium 10DC88</name>
    <dbReference type="NCBI Taxonomy" id="1229831"/>
    <lineage>
        <taxon>Bacteria</taxon>
        <taxon>Pseudomonadati</taxon>
        <taxon>Chlamydiota</taxon>
        <taxon>Chlamydiia</taxon>
        <taxon>Chlamydiales</taxon>
        <taxon>Chlamydiaceae</taxon>
        <taxon>Chlamydia/Chlamydophila group</taxon>
        <taxon>Chlamydia</taxon>
    </lineage>
</organism>
<dbReference type="RefSeq" id="WP_038500201.1">
    <property type="nucleotide sequence ID" value="NZ_CP006571.1"/>
</dbReference>
<keyword evidence="3" id="KW-0694">RNA-binding</keyword>
<dbReference type="InterPro" id="IPR006224">
    <property type="entry name" value="PsdUridine_synth_RluA-like_CS"/>
</dbReference>
<dbReference type="GO" id="GO:0140098">
    <property type="term" value="F:catalytic activity, acting on RNA"/>
    <property type="evidence" value="ECO:0007669"/>
    <property type="project" value="UniProtKB-ARBA"/>
</dbReference>
<evidence type="ECO:0000256" key="2">
    <source>
        <dbReference type="ARBA" id="ARBA00023235"/>
    </source>
</evidence>
<name>W8JZF4_9CHLA</name>
<dbReference type="InterPro" id="IPR020103">
    <property type="entry name" value="PsdUridine_synth_cat_dom_sf"/>
</dbReference>
<dbReference type="GO" id="GO:0003723">
    <property type="term" value="F:RNA binding"/>
    <property type="evidence" value="ECO:0007669"/>
    <property type="project" value="UniProtKB-KW"/>
</dbReference>
<dbReference type="PROSITE" id="PS01129">
    <property type="entry name" value="PSI_RLU"/>
    <property type="match status" value="1"/>
</dbReference>
<dbReference type="SUPFAM" id="SSF55120">
    <property type="entry name" value="Pseudouridine synthase"/>
    <property type="match status" value="1"/>
</dbReference>
<dbReference type="GO" id="GO:0009982">
    <property type="term" value="F:pseudouridine synthase activity"/>
    <property type="evidence" value="ECO:0007669"/>
    <property type="project" value="InterPro"/>
</dbReference>
<protein>
    <submittedName>
        <fullName evidence="5">RNA pseudouridylate synthase family protein</fullName>
    </submittedName>
</protein>
<dbReference type="HOGENOM" id="CLU_016902_8_2_0"/>
<reference evidence="5 6" key="1">
    <citation type="journal article" date="2014" name="Syst. Appl. Microbiol.">
        <title>Evidence for the existence of two new members of the family Chlamydiaceae and proposal of Chlamydia avium sp. nov. and Chlamydia gallinacea sp. nov.</title>
        <authorList>
            <person name="Sachse K."/>
            <person name="Laroucau K."/>
            <person name="Riege K."/>
            <person name="Wehner S."/>
            <person name="Dilcher M."/>
            <person name="Creasy H.H."/>
            <person name="Weidmann M."/>
            <person name="Myers G."/>
            <person name="Vorimore F."/>
            <person name="Vicari N."/>
            <person name="Magnino S."/>
            <person name="Liebler-Tenorio E."/>
            <person name="Ruettger A."/>
            <person name="Bavoil P.M."/>
            <person name="Hufert F.T."/>
            <person name="Rossello-Mora R."/>
            <person name="Marz M."/>
        </authorList>
    </citation>
    <scope>NUCLEOTIDE SEQUENCE [LARGE SCALE GENOMIC DNA]</scope>
    <source>
        <strain evidence="5 6">10DC88</strain>
    </source>
</reference>
<dbReference type="PROSITE" id="PS50889">
    <property type="entry name" value="S4"/>
    <property type="match status" value="1"/>
</dbReference>
<dbReference type="eggNOG" id="COG0564">
    <property type="taxonomic scope" value="Bacteria"/>
</dbReference>
<dbReference type="Gene3D" id="3.30.2350.10">
    <property type="entry name" value="Pseudouridine synthase"/>
    <property type="match status" value="1"/>
</dbReference>
<keyword evidence="2" id="KW-0413">Isomerase</keyword>
<dbReference type="KEGG" id="cav:M832_01980"/>
<evidence type="ECO:0000256" key="3">
    <source>
        <dbReference type="PROSITE-ProRule" id="PRU00182"/>
    </source>
</evidence>
<dbReference type="EMBL" id="CP006571">
    <property type="protein sequence ID" value="AHK63067.1"/>
    <property type="molecule type" value="Genomic_DNA"/>
</dbReference>
<dbReference type="Proteomes" id="UP000019433">
    <property type="component" value="Chromosome"/>
</dbReference>
<dbReference type="Pfam" id="PF00849">
    <property type="entry name" value="PseudoU_synth_2"/>
    <property type="match status" value="1"/>
</dbReference>
<evidence type="ECO:0000259" key="4">
    <source>
        <dbReference type="Pfam" id="PF00849"/>
    </source>
</evidence>
<dbReference type="GO" id="GO:0000455">
    <property type="term" value="P:enzyme-directed rRNA pseudouridine synthesis"/>
    <property type="evidence" value="ECO:0007669"/>
    <property type="project" value="TreeGrafter"/>
</dbReference>
<dbReference type="CDD" id="cd02869">
    <property type="entry name" value="PseudoU_synth_RluA_like"/>
    <property type="match status" value="1"/>
</dbReference>
<accession>W8JZF4</accession>
<dbReference type="PATRIC" id="fig|1229831.3.peg.201"/>
<dbReference type="STRING" id="1229831.M832_01980"/>
<dbReference type="InterPro" id="IPR050188">
    <property type="entry name" value="RluA_PseudoU_synthase"/>
</dbReference>
<sequence>MKKFTWVVDRVERLSSFLRVQLPEYDKQSVVNSIRYHGCRVNSRIERFESYKVHPGDHISLVIRTPQKPQILWDHPQWCAYDKPAYLSTEELAAKLKLSIVHRLDRDTTGCILFAKHEDSVFPLTQLFKKRKIIKQYIALVFGHPNKSSGTITSYTAPKARRCGAVIFGNTHASQGKLTITQWSILCTYKKYSLIQCSPITGRTHQIRLHMRTLGHPIVGDIDYGSHNQPPNIFRPLLHAHSIKFPSPFSNENIHLIASSSGDPRKEAAHLLES</sequence>
<dbReference type="PANTHER" id="PTHR21600">
    <property type="entry name" value="MITOCHONDRIAL RNA PSEUDOURIDINE SYNTHASE"/>
    <property type="match status" value="1"/>
</dbReference>